<dbReference type="STRING" id="1210090.GCA_001613185_05748"/>
<evidence type="ECO:0000256" key="1">
    <source>
        <dbReference type="SAM" id="MobiDB-lite"/>
    </source>
</evidence>
<keyword evidence="2" id="KW-0472">Membrane</keyword>
<keyword evidence="2" id="KW-1133">Transmembrane helix</keyword>
<dbReference type="EMBL" id="QNRE01000010">
    <property type="protein sequence ID" value="RBO87911.1"/>
    <property type="molecule type" value="Genomic_DNA"/>
</dbReference>
<feature type="region of interest" description="Disordered" evidence="1">
    <location>
        <begin position="1"/>
        <end position="110"/>
    </location>
</feature>
<feature type="compositionally biased region" description="Low complexity" evidence="1">
    <location>
        <begin position="75"/>
        <end position="89"/>
    </location>
</feature>
<dbReference type="Proteomes" id="UP000252586">
    <property type="component" value="Unassembled WGS sequence"/>
</dbReference>
<evidence type="ECO:0000313" key="5">
    <source>
        <dbReference type="Proteomes" id="UP000252586"/>
    </source>
</evidence>
<feature type="domain" description="DUF5666" evidence="3">
    <location>
        <begin position="190"/>
        <end position="252"/>
    </location>
</feature>
<evidence type="ECO:0000259" key="3">
    <source>
        <dbReference type="Pfam" id="PF18914"/>
    </source>
</evidence>
<protein>
    <recommendedName>
        <fullName evidence="3">DUF5666 domain-containing protein</fullName>
    </recommendedName>
</protein>
<comment type="caution">
    <text evidence="4">The sequence shown here is derived from an EMBL/GenBank/DDBJ whole genome shotgun (WGS) entry which is preliminary data.</text>
</comment>
<evidence type="ECO:0000313" key="4">
    <source>
        <dbReference type="EMBL" id="RBO87911.1"/>
    </source>
</evidence>
<reference evidence="4 5" key="1">
    <citation type="submission" date="2018-06" db="EMBL/GenBank/DDBJ databases">
        <title>Genomic Encyclopedia of Type Strains, Phase IV (KMG-IV): sequencing the most valuable type-strain genomes for metagenomic binning, comparative biology and taxonomic classification.</title>
        <authorList>
            <person name="Goeker M."/>
        </authorList>
    </citation>
    <scope>NUCLEOTIDE SEQUENCE [LARGE SCALE GENOMIC DNA]</scope>
    <source>
        <strain evidence="4 5">DSM 44599</strain>
    </source>
</reference>
<proteinExistence type="predicted"/>
<evidence type="ECO:0000256" key="2">
    <source>
        <dbReference type="SAM" id="Phobius"/>
    </source>
</evidence>
<dbReference type="AlphaFoldDB" id="A0A366DCY1"/>
<accession>A0A366DCY1</accession>
<dbReference type="Pfam" id="PF18914">
    <property type="entry name" value="DUF5666"/>
    <property type="match status" value="1"/>
</dbReference>
<dbReference type="InterPro" id="IPR043724">
    <property type="entry name" value="DUF5666"/>
</dbReference>
<feature type="region of interest" description="Disordered" evidence="1">
    <location>
        <begin position="141"/>
        <end position="180"/>
    </location>
</feature>
<sequence length="264" mass="26356">MTNPKDPWGQRPEDAPTEHLGAPGASAFDQAGETTSYPTTERYEPWGPPPANATKEFPPLESQSWGAYDGGYGAWAGAQDAPQGAGAPPQYVPPGAQPPGVQPPDQQPPKRNTGLWIALAIGVIALIAVGGVVAGLLIGNNDSSTTAGSTTTLSVPTGGPTPTENPRPTRPSPSGVPGLPGIEGLGATMGTISANDAGTLTISTVSGGTVTVRTDASTQVIALSGASVADLPVGDLVMVQGDEEADGAILARIIISTALPGGGR</sequence>
<name>A0A366DCY1_9NOCA</name>
<organism evidence="4 5">
    <name type="scientific">Nocardia puris</name>
    <dbReference type="NCBI Taxonomy" id="208602"/>
    <lineage>
        <taxon>Bacteria</taxon>
        <taxon>Bacillati</taxon>
        <taxon>Actinomycetota</taxon>
        <taxon>Actinomycetes</taxon>
        <taxon>Mycobacteriales</taxon>
        <taxon>Nocardiaceae</taxon>
        <taxon>Nocardia</taxon>
    </lineage>
</organism>
<dbReference type="OrthoDB" id="4567503at2"/>
<dbReference type="RefSeq" id="WP_067513133.1">
    <property type="nucleotide sequence ID" value="NZ_QNRE01000010.1"/>
</dbReference>
<keyword evidence="5" id="KW-1185">Reference proteome</keyword>
<feature type="compositionally biased region" description="Low complexity" evidence="1">
    <location>
        <begin position="141"/>
        <end position="162"/>
    </location>
</feature>
<keyword evidence="2" id="KW-0812">Transmembrane</keyword>
<feature type="compositionally biased region" description="Pro residues" evidence="1">
    <location>
        <begin position="90"/>
        <end position="107"/>
    </location>
</feature>
<feature type="transmembrane region" description="Helical" evidence="2">
    <location>
        <begin position="115"/>
        <end position="138"/>
    </location>
</feature>
<gene>
    <name evidence="4" type="ORF">DFR74_110166</name>
</gene>